<protein>
    <submittedName>
        <fullName evidence="1">Uncharacterized protein</fullName>
    </submittedName>
</protein>
<sequence>LLEKSKNDILYWKWEEQQTCQGSSTTINEVIKITQSYSHPPDYVTNHVKKVKEEIRTLSSSSNIVKQ</sequence>
<accession>A0A0K2VLS6</accession>
<evidence type="ECO:0000313" key="1">
    <source>
        <dbReference type="EMBL" id="CDW51041.1"/>
    </source>
</evidence>
<dbReference type="AlphaFoldDB" id="A0A0K2VLS6"/>
<proteinExistence type="predicted"/>
<dbReference type="EMBL" id="HACA01033680">
    <property type="protein sequence ID" value="CDW51041.1"/>
    <property type="molecule type" value="Transcribed_RNA"/>
</dbReference>
<name>A0A0K2VLS6_LEPSM</name>
<reference evidence="1" key="1">
    <citation type="submission" date="2014-05" db="EMBL/GenBank/DDBJ databases">
        <authorList>
            <person name="Chronopoulou M."/>
        </authorList>
    </citation>
    <scope>NUCLEOTIDE SEQUENCE</scope>
    <source>
        <tissue evidence="1">Whole organism</tissue>
    </source>
</reference>
<organism evidence="1">
    <name type="scientific">Lepeophtheirus salmonis</name>
    <name type="common">Salmon louse</name>
    <name type="synonym">Caligus salmonis</name>
    <dbReference type="NCBI Taxonomy" id="72036"/>
    <lineage>
        <taxon>Eukaryota</taxon>
        <taxon>Metazoa</taxon>
        <taxon>Ecdysozoa</taxon>
        <taxon>Arthropoda</taxon>
        <taxon>Crustacea</taxon>
        <taxon>Multicrustacea</taxon>
        <taxon>Hexanauplia</taxon>
        <taxon>Copepoda</taxon>
        <taxon>Siphonostomatoida</taxon>
        <taxon>Caligidae</taxon>
        <taxon>Lepeophtheirus</taxon>
    </lineage>
</organism>
<feature type="non-terminal residue" evidence="1">
    <location>
        <position position="1"/>
    </location>
</feature>